<feature type="transmembrane region" description="Helical" evidence="6">
    <location>
        <begin position="12"/>
        <end position="32"/>
    </location>
</feature>
<evidence type="ECO:0000313" key="7">
    <source>
        <dbReference type="EMBL" id="MBN8250833.1"/>
    </source>
</evidence>
<feature type="transmembrane region" description="Helical" evidence="6">
    <location>
        <begin position="174"/>
        <end position="194"/>
    </location>
</feature>
<evidence type="ECO:0000256" key="3">
    <source>
        <dbReference type="ARBA" id="ARBA00022692"/>
    </source>
</evidence>
<evidence type="ECO:0000313" key="8">
    <source>
        <dbReference type="Proteomes" id="UP000664578"/>
    </source>
</evidence>
<evidence type="ECO:0000256" key="1">
    <source>
        <dbReference type="ARBA" id="ARBA00004651"/>
    </source>
</evidence>
<protein>
    <submittedName>
        <fullName evidence="7">Lipopolysaccharide biosynthesis protein</fullName>
    </submittedName>
</protein>
<feature type="transmembrane region" description="Helical" evidence="6">
    <location>
        <begin position="255"/>
        <end position="277"/>
    </location>
</feature>
<evidence type="ECO:0000256" key="4">
    <source>
        <dbReference type="ARBA" id="ARBA00022989"/>
    </source>
</evidence>
<gene>
    <name evidence="7" type="ORF">JF537_04470</name>
</gene>
<feature type="transmembrane region" description="Helical" evidence="6">
    <location>
        <begin position="81"/>
        <end position="103"/>
    </location>
</feature>
<feature type="transmembrane region" description="Helical" evidence="6">
    <location>
        <begin position="52"/>
        <end position="69"/>
    </location>
</feature>
<dbReference type="InterPro" id="IPR050833">
    <property type="entry name" value="Poly_Biosynth_Transport"/>
</dbReference>
<dbReference type="PANTHER" id="PTHR30250">
    <property type="entry name" value="PST FAMILY PREDICTED COLANIC ACID TRANSPORTER"/>
    <property type="match status" value="1"/>
</dbReference>
<organism evidence="7 8">
    <name type="scientific">Priestia flexa</name>
    <dbReference type="NCBI Taxonomy" id="86664"/>
    <lineage>
        <taxon>Bacteria</taxon>
        <taxon>Bacillati</taxon>
        <taxon>Bacillota</taxon>
        <taxon>Bacilli</taxon>
        <taxon>Bacillales</taxon>
        <taxon>Bacillaceae</taxon>
        <taxon>Priestia</taxon>
    </lineage>
</organism>
<accession>A0A8I1SME7</accession>
<feature type="transmembrane region" description="Helical" evidence="6">
    <location>
        <begin position="289"/>
        <end position="310"/>
    </location>
</feature>
<keyword evidence="4 6" id="KW-1133">Transmembrane helix</keyword>
<dbReference type="PANTHER" id="PTHR30250:SF11">
    <property type="entry name" value="O-ANTIGEN TRANSPORTER-RELATED"/>
    <property type="match status" value="1"/>
</dbReference>
<dbReference type="Proteomes" id="UP000664578">
    <property type="component" value="Unassembled WGS sequence"/>
</dbReference>
<feature type="transmembrane region" description="Helical" evidence="6">
    <location>
        <begin position="384"/>
        <end position="404"/>
    </location>
</feature>
<name>A0A8I1SME7_9BACI</name>
<evidence type="ECO:0000256" key="5">
    <source>
        <dbReference type="ARBA" id="ARBA00023136"/>
    </source>
</evidence>
<evidence type="ECO:0000256" key="6">
    <source>
        <dbReference type="SAM" id="Phobius"/>
    </source>
</evidence>
<dbReference type="EMBL" id="JAEMWV010000002">
    <property type="protein sequence ID" value="MBN8250833.1"/>
    <property type="molecule type" value="Genomic_DNA"/>
</dbReference>
<proteinExistence type="predicted"/>
<feature type="transmembrane region" description="Helical" evidence="6">
    <location>
        <begin position="330"/>
        <end position="351"/>
    </location>
</feature>
<feature type="transmembrane region" description="Helical" evidence="6">
    <location>
        <begin position="440"/>
        <end position="461"/>
    </location>
</feature>
<keyword evidence="2" id="KW-1003">Cell membrane</keyword>
<feature type="transmembrane region" description="Helical" evidence="6">
    <location>
        <begin position="146"/>
        <end position="168"/>
    </location>
</feature>
<keyword evidence="5 6" id="KW-0472">Membrane</keyword>
<keyword evidence="3 6" id="KW-0812">Transmembrane</keyword>
<reference evidence="7" key="1">
    <citation type="submission" date="2020-12" db="EMBL/GenBank/DDBJ databases">
        <title>PHA producing bacteria isolated from mangrove.</title>
        <authorList>
            <person name="Zheng W."/>
            <person name="Yu S."/>
            <person name="Huang Y."/>
        </authorList>
    </citation>
    <scope>NUCLEOTIDE SEQUENCE</scope>
    <source>
        <strain evidence="7">GN22-4</strain>
    </source>
</reference>
<dbReference type="AlphaFoldDB" id="A0A8I1SME7"/>
<feature type="transmembrane region" description="Helical" evidence="6">
    <location>
        <begin position="215"/>
        <end position="235"/>
    </location>
</feature>
<dbReference type="RefSeq" id="WP_206782220.1">
    <property type="nucleotide sequence ID" value="NZ_JAEMWV010000002.1"/>
</dbReference>
<feature type="transmembrane region" description="Helical" evidence="6">
    <location>
        <begin position="358"/>
        <end position="378"/>
    </location>
</feature>
<sequence length="470" mass="54642">MNVDYILKKFKQFSYGQFVVFGIGLLTVPILTRIVTPEDMGRYSLFDTISQLAYAVVIFGLDQSFIRFYNEESEKGKSKLLRICTLISTVILIILGLIGMIFYKQISYFIVGKESFTIYTLLLFQVFLLVVYRFTTSQIRMSQKAFLFSFLQTLQRLCFITVAYLFFVGSSTNYFVLICGCIVSYIVTIIWGVFSERKVWWLHSTQKMQSSLRDILIYGMPFIFTSALTWLFQSIDKIMINAYWNYYEVGIYSGAMNIVKLLNIFQSAFVISWVPLVYEYRKKNPNNTIFYVTANRIVSYIMIMLSTILILLKDIIIKFLGSEYSQAVEIFPFLLLMPIMYTISETTSLGINFSKKTYYHVIISAISAICNILLNIILVPQYAAIGAAIATGISYLVFFILRTIISNKLFRVEYKLSSFMVSIIIMYIYCFYASFWGDGWLFYIIGLATMLIYTIIFRDVIKLSWRYIKK</sequence>
<feature type="transmembrane region" description="Helical" evidence="6">
    <location>
        <begin position="115"/>
        <end position="134"/>
    </location>
</feature>
<feature type="transmembrane region" description="Helical" evidence="6">
    <location>
        <begin position="416"/>
        <end position="434"/>
    </location>
</feature>
<comment type="subcellular location">
    <subcellularLocation>
        <location evidence="1">Cell membrane</location>
        <topology evidence="1">Multi-pass membrane protein</topology>
    </subcellularLocation>
</comment>
<dbReference type="InterPro" id="IPR002797">
    <property type="entry name" value="Polysacc_synth"/>
</dbReference>
<dbReference type="GO" id="GO:0005886">
    <property type="term" value="C:plasma membrane"/>
    <property type="evidence" value="ECO:0007669"/>
    <property type="project" value="UniProtKB-SubCell"/>
</dbReference>
<evidence type="ECO:0000256" key="2">
    <source>
        <dbReference type="ARBA" id="ARBA00022475"/>
    </source>
</evidence>
<comment type="caution">
    <text evidence="7">The sequence shown here is derived from an EMBL/GenBank/DDBJ whole genome shotgun (WGS) entry which is preliminary data.</text>
</comment>
<dbReference type="Pfam" id="PF01943">
    <property type="entry name" value="Polysacc_synt"/>
    <property type="match status" value="1"/>
</dbReference>